<proteinExistence type="inferred from homology"/>
<dbReference type="InterPro" id="IPR036390">
    <property type="entry name" value="WH_DNA-bd_sf"/>
</dbReference>
<evidence type="ECO:0000313" key="7">
    <source>
        <dbReference type="Proteomes" id="UP000535182"/>
    </source>
</evidence>
<dbReference type="Pfam" id="PF00126">
    <property type="entry name" value="HTH_1"/>
    <property type="match status" value="1"/>
</dbReference>
<dbReference type="PROSITE" id="PS50931">
    <property type="entry name" value="HTH_LYSR"/>
    <property type="match status" value="1"/>
</dbReference>
<organism evidence="6 7">
    <name type="scientific">Tunturiibacter gelidiferens</name>
    <dbReference type="NCBI Taxonomy" id="3069689"/>
    <lineage>
        <taxon>Bacteria</taxon>
        <taxon>Pseudomonadati</taxon>
        <taxon>Acidobacteriota</taxon>
        <taxon>Terriglobia</taxon>
        <taxon>Terriglobales</taxon>
        <taxon>Acidobacteriaceae</taxon>
        <taxon>Tunturiibacter</taxon>
    </lineage>
</organism>
<dbReference type="PRINTS" id="PR00039">
    <property type="entry name" value="HTHLYSR"/>
</dbReference>
<protein>
    <submittedName>
        <fullName evidence="6">DNA-binding transcriptional LysR family regulator</fullName>
    </submittedName>
</protein>
<dbReference type="InterPro" id="IPR036388">
    <property type="entry name" value="WH-like_DNA-bd_sf"/>
</dbReference>
<evidence type="ECO:0000256" key="2">
    <source>
        <dbReference type="ARBA" id="ARBA00023015"/>
    </source>
</evidence>
<evidence type="ECO:0000256" key="3">
    <source>
        <dbReference type="ARBA" id="ARBA00023125"/>
    </source>
</evidence>
<evidence type="ECO:0000256" key="1">
    <source>
        <dbReference type="ARBA" id="ARBA00009437"/>
    </source>
</evidence>
<name>A0A9X0QEI3_9BACT</name>
<dbReference type="GO" id="GO:0003677">
    <property type="term" value="F:DNA binding"/>
    <property type="evidence" value="ECO:0007669"/>
    <property type="project" value="UniProtKB-KW"/>
</dbReference>
<dbReference type="Gene3D" id="1.10.10.10">
    <property type="entry name" value="Winged helix-like DNA-binding domain superfamily/Winged helix DNA-binding domain"/>
    <property type="match status" value="1"/>
</dbReference>
<dbReference type="AlphaFoldDB" id="A0A9X0QEI3"/>
<dbReference type="InterPro" id="IPR005119">
    <property type="entry name" value="LysR_subst-bd"/>
</dbReference>
<dbReference type="FunFam" id="1.10.10.10:FF:000001">
    <property type="entry name" value="LysR family transcriptional regulator"/>
    <property type="match status" value="1"/>
</dbReference>
<dbReference type="SUPFAM" id="SSF53850">
    <property type="entry name" value="Periplasmic binding protein-like II"/>
    <property type="match status" value="1"/>
</dbReference>
<dbReference type="PANTHER" id="PTHR30346">
    <property type="entry name" value="TRANSCRIPTIONAL DUAL REGULATOR HCAR-RELATED"/>
    <property type="match status" value="1"/>
</dbReference>
<dbReference type="SUPFAM" id="SSF46785">
    <property type="entry name" value="Winged helix' DNA-binding domain"/>
    <property type="match status" value="1"/>
</dbReference>
<evidence type="ECO:0000259" key="5">
    <source>
        <dbReference type="PROSITE" id="PS50931"/>
    </source>
</evidence>
<feature type="domain" description="HTH lysR-type" evidence="5">
    <location>
        <begin position="1"/>
        <end position="58"/>
    </location>
</feature>
<keyword evidence="2" id="KW-0805">Transcription regulation</keyword>
<accession>A0A9X0QEI3</accession>
<gene>
    <name evidence="6" type="ORF">HDF14_002429</name>
</gene>
<comment type="similarity">
    <text evidence="1">Belongs to the LysR transcriptional regulatory family.</text>
</comment>
<comment type="caution">
    <text evidence="6">The sequence shown here is derived from an EMBL/GenBank/DDBJ whole genome shotgun (WGS) entry which is preliminary data.</text>
</comment>
<dbReference type="PANTHER" id="PTHR30346:SF0">
    <property type="entry name" value="HCA OPERON TRANSCRIPTIONAL ACTIVATOR HCAR"/>
    <property type="match status" value="1"/>
</dbReference>
<dbReference type="InterPro" id="IPR000847">
    <property type="entry name" value="LysR_HTH_N"/>
</dbReference>
<evidence type="ECO:0000313" key="6">
    <source>
        <dbReference type="EMBL" id="MBB5328813.1"/>
    </source>
</evidence>
<dbReference type="Proteomes" id="UP000535182">
    <property type="component" value="Unassembled WGS sequence"/>
</dbReference>
<evidence type="ECO:0000256" key="4">
    <source>
        <dbReference type="ARBA" id="ARBA00023163"/>
    </source>
</evidence>
<dbReference type="GO" id="GO:0032993">
    <property type="term" value="C:protein-DNA complex"/>
    <property type="evidence" value="ECO:0007669"/>
    <property type="project" value="TreeGrafter"/>
</dbReference>
<dbReference type="Pfam" id="PF03466">
    <property type="entry name" value="LysR_substrate"/>
    <property type="match status" value="1"/>
</dbReference>
<keyword evidence="3 6" id="KW-0238">DNA-binding</keyword>
<keyword evidence="7" id="KW-1185">Reference proteome</keyword>
<dbReference type="GO" id="GO:0003700">
    <property type="term" value="F:DNA-binding transcription factor activity"/>
    <property type="evidence" value="ECO:0007669"/>
    <property type="project" value="InterPro"/>
</dbReference>
<dbReference type="EMBL" id="JACHEB010000005">
    <property type="protein sequence ID" value="MBB5328813.1"/>
    <property type="molecule type" value="Genomic_DNA"/>
</dbReference>
<dbReference type="Gene3D" id="3.40.190.10">
    <property type="entry name" value="Periplasmic binding protein-like II"/>
    <property type="match status" value="2"/>
</dbReference>
<sequence length="303" mass="33977">MELRHLRYFTAVVEWKGYREAARHLYIAQPSISQAVADLEEELGLKLFSREGRAAKLTPEGRVFYEEALKTLAQAERSITTAQRAAKGEIGTLGIGFMGFTACLFLPDLICKYKARHPGVAMRLVEDVPGGQDIAFDRGEIDIAFTRPLSADRRAHYDTRLLFSEPLVAALPKARKVRAKRIRIADLAGERFIVFQRSSSPAVFDTIVRVCNDNGFSPRLQNELNNMNSVLATVEAGEGVAIIPASARNLRADNVSFFRLQPDEVRLDFVAAWQKSNPSVALKLFLQLLEEELPSIRKKTLFR</sequence>
<reference evidence="6 7" key="1">
    <citation type="submission" date="2020-08" db="EMBL/GenBank/DDBJ databases">
        <title>Genomic Encyclopedia of Type Strains, Phase IV (KMG-V): Genome sequencing to study the core and pangenomes of soil and plant-associated prokaryotes.</title>
        <authorList>
            <person name="Whitman W."/>
        </authorList>
    </citation>
    <scope>NUCLEOTIDE SEQUENCE [LARGE SCALE GENOMIC DNA]</scope>
    <source>
        <strain evidence="6 7">X5P2</strain>
    </source>
</reference>
<keyword evidence="4" id="KW-0804">Transcription</keyword>
<dbReference type="CDD" id="cd08414">
    <property type="entry name" value="PBP2_LTTR_aromatics_like"/>
    <property type="match status" value="1"/>
</dbReference>
<dbReference type="RefSeq" id="WP_183976723.1">
    <property type="nucleotide sequence ID" value="NZ_JACHEB010000005.1"/>
</dbReference>